<organism evidence="8 9">
    <name type="scientific">Polarella glacialis</name>
    <name type="common">Dinoflagellate</name>
    <dbReference type="NCBI Taxonomy" id="89957"/>
    <lineage>
        <taxon>Eukaryota</taxon>
        <taxon>Sar</taxon>
        <taxon>Alveolata</taxon>
        <taxon>Dinophyceae</taxon>
        <taxon>Suessiales</taxon>
        <taxon>Suessiaceae</taxon>
        <taxon>Polarella</taxon>
    </lineage>
</organism>
<dbReference type="GO" id="GO:0008033">
    <property type="term" value="P:tRNA processing"/>
    <property type="evidence" value="ECO:0007669"/>
    <property type="project" value="UniProtKB-KW"/>
</dbReference>
<dbReference type="InterPro" id="IPR011063">
    <property type="entry name" value="TilS/TtcA_N"/>
</dbReference>
<keyword evidence="5" id="KW-0067">ATP-binding</keyword>
<dbReference type="Proteomes" id="UP000626109">
    <property type="component" value="Unassembled WGS sequence"/>
</dbReference>
<dbReference type="PANTHER" id="PTHR43033">
    <property type="entry name" value="TRNA(ILE)-LYSIDINE SYNTHASE-RELATED"/>
    <property type="match status" value="1"/>
</dbReference>
<dbReference type="InterPro" id="IPR014729">
    <property type="entry name" value="Rossmann-like_a/b/a_fold"/>
</dbReference>
<evidence type="ECO:0000256" key="3">
    <source>
        <dbReference type="ARBA" id="ARBA00022694"/>
    </source>
</evidence>
<dbReference type="CDD" id="cd01992">
    <property type="entry name" value="TilS_N"/>
    <property type="match status" value="1"/>
</dbReference>
<comment type="caution">
    <text evidence="8">The sequence shown here is derived from an EMBL/GenBank/DDBJ whole genome shotgun (WGS) entry which is preliminary data.</text>
</comment>
<evidence type="ECO:0000259" key="7">
    <source>
        <dbReference type="Pfam" id="PF01171"/>
    </source>
</evidence>
<dbReference type="SUPFAM" id="SSF52402">
    <property type="entry name" value="Adenine nucleotide alpha hydrolases-like"/>
    <property type="match status" value="1"/>
</dbReference>
<proteinExistence type="inferred from homology"/>
<evidence type="ECO:0000256" key="5">
    <source>
        <dbReference type="ARBA" id="ARBA00022840"/>
    </source>
</evidence>
<dbReference type="Gene3D" id="3.40.50.620">
    <property type="entry name" value="HUPs"/>
    <property type="match status" value="1"/>
</dbReference>
<evidence type="ECO:0000256" key="1">
    <source>
        <dbReference type="ARBA" id="ARBA00013267"/>
    </source>
</evidence>
<dbReference type="EMBL" id="CAJNNW010025695">
    <property type="protein sequence ID" value="CAE8678549.1"/>
    <property type="molecule type" value="Genomic_DNA"/>
</dbReference>
<sequence length="629" mass="68565">MRRRQHQNCKVASVAIPLAALGAVIALASGGSLSSRTWSSPAASRTCGWTSRKGRRHLSTSGVICPVRRPLRLPHQGGACKTPATAASSGTVDVGLRGLEHEVERSLLNDCGIPVNEAVLLLVSVSGGLDSVALLLLLDRIARRWPRWQLEVVHFNHGLRPEAVAEEIFVNELASLRGRRCHVRRADDPKKFKEAANGGLQAAAREWRRRESQQLLEESGLPSGSTVLAHHLDDQVETQLLKLIRGGHLARLGGMQPEAGLFVRPLLGITKSRLRAFLEAEGQHWFEDASNARPDYQRNKVRLQLVPLLAELMGGEDAVRQRFDAIGDQSRQLADLLGEACALNGCQDFPLPVEEAPACVLSTGEEFQRLPEMVRHETLWRFVSNACGVMLSYLSVCSVVRALGTEGARSGSPWSLSLGNGWQMERKTGSLVLVRAASAIAWDTRSLGCRRYNSHEQTWMAQDLCVRHAVFGGTAASSSSLELRVERGGAGAAAAGETLSSDFTDWHHLILHHVPLGSKLILRGAARGDRFCPGGSGKAINYRLTQFLGKSLQLPPCDRPNWPVVTVCPPCQQDEQIEADEGYGQEVVAAIFPDKVAGDFSLAAASDVVQPVHIWLRWDTAPQNQQLVI</sequence>
<feature type="domain" description="tRNA(Ile)-lysidine/2-thiocytidine synthase N-terminal" evidence="7">
    <location>
        <begin position="121"/>
        <end position="302"/>
    </location>
</feature>
<dbReference type="PANTHER" id="PTHR43033:SF1">
    <property type="entry name" value="TRNA(ILE)-LYSIDINE SYNTHASE-RELATED"/>
    <property type="match status" value="1"/>
</dbReference>
<keyword evidence="2" id="KW-0436">Ligase</keyword>
<gene>
    <name evidence="8" type="ORF">PGLA2088_LOCUS20862</name>
</gene>
<dbReference type="AlphaFoldDB" id="A0A813JJ64"/>
<evidence type="ECO:0000313" key="9">
    <source>
        <dbReference type="Proteomes" id="UP000626109"/>
    </source>
</evidence>
<reference evidence="8" key="1">
    <citation type="submission" date="2021-02" db="EMBL/GenBank/DDBJ databases">
        <authorList>
            <person name="Dougan E. K."/>
            <person name="Rhodes N."/>
            <person name="Thang M."/>
            <person name="Chan C."/>
        </authorList>
    </citation>
    <scope>NUCLEOTIDE SEQUENCE</scope>
</reference>
<dbReference type="NCBIfam" id="TIGR02432">
    <property type="entry name" value="lysidine_TilS_N"/>
    <property type="match status" value="1"/>
</dbReference>
<accession>A0A813JJ64</accession>
<dbReference type="GO" id="GO:0032267">
    <property type="term" value="F:tRNA(Ile)-lysidine synthase activity"/>
    <property type="evidence" value="ECO:0007669"/>
    <property type="project" value="UniProtKB-EC"/>
</dbReference>
<evidence type="ECO:0000256" key="4">
    <source>
        <dbReference type="ARBA" id="ARBA00022741"/>
    </source>
</evidence>
<comment type="catalytic activity">
    <reaction evidence="6">
        <text>cytidine(34) in tRNA(Ile2) + L-lysine + ATP = lysidine(34) in tRNA(Ile2) + AMP + diphosphate + H(+)</text>
        <dbReference type="Rhea" id="RHEA:43744"/>
        <dbReference type="Rhea" id="RHEA-COMP:10625"/>
        <dbReference type="Rhea" id="RHEA-COMP:10670"/>
        <dbReference type="ChEBI" id="CHEBI:15378"/>
        <dbReference type="ChEBI" id="CHEBI:30616"/>
        <dbReference type="ChEBI" id="CHEBI:32551"/>
        <dbReference type="ChEBI" id="CHEBI:33019"/>
        <dbReference type="ChEBI" id="CHEBI:82748"/>
        <dbReference type="ChEBI" id="CHEBI:83665"/>
        <dbReference type="ChEBI" id="CHEBI:456215"/>
        <dbReference type="EC" id="6.3.4.19"/>
    </reaction>
</comment>
<dbReference type="InterPro" id="IPR012094">
    <property type="entry name" value="tRNA_Ile_lys_synt"/>
</dbReference>
<evidence type="ECO:0000256" key="6">
    <source>
        <dbReference type="ARBA" id="ARBA00048539"/>
    </source>
</evidence>
<protein>
    <recommendedName>
        <fullName evidence="1">tRNA(Ile)-lysidine synthetase</fullName>
        <ecNumber evidence="1">6.3.4.19</ecNumber>
    </recommendedName>
</protein>
<dbReference type="InterPro" id="IPR012795">
    <property type="entry name" value="tRNA_Ile_lys_synt_N"/>
</dbReference>
<keyword evidence="3" id="KW-0819">tRNA processing</keyword>
<dbReference type="HAMAP" id="MF_01161">
    <property type="entry name" value="tRNA_Ile_lys_synt"/>
    <property type="match status" value="1"/>
</dbReference>
<name>A0A813JJ64_POLGL</name>
<dbReference type="EC" id="6.3.4.19" evidence="1"/>
<evidence type="ECO:0000313" key="8">
    <source>
        <dbReference type="EMBL" id="CAE8678549.1"/>
    </source>
</evidence>
<dbReference type="GO" id="GO:0005524">
    <property type="term" value="F:ATP binding"/>
    <property type="evidence" value="ECO:0007669"/>
    <property type="project" value="UniProtKB-KW"/>
</dbReference>
<keyword evidence="4" id="KW-0547">Nucleotide-binding</keyword>
<evidence type="ECO:0000256" key="2">
    <source>
        <dbReference type="ARBA" id="ARBA00022598"/>
    </source>
</evidence>
<dbReference type="Pfam" id="PF01171">
    <property type="entry name" value="ATP_bind_3"/>
    <property type="match status" value="1"/>
</dbReference>